<name>B9XMM8_PEDPL</name>
<feature type="signal peptide" evidence="1">
    <location>
        <begin position="1"/>
        <end position="20"/>
    </location>
</feature>
<dbReference type="Proteomes" id="UP000003688">
    <property type="component" value="Unassembled WGS sequence"/>
</dbReference>
<accession>B9XMM8</accession>
<evidence type="ECO:0008006" key="4">
    <source>
        <dbReference type="Google" id="ProtNLM"/>
    </source>
</evidence>
<reference evidence="2 3" key="1">
    <citation type="journal article" date="2011" name="J. Bacteriol.">
        <title>Genome sequence of 'Pedosphaera parvula' Ellin514, an aerobic Verrucomicrobial isolate from pasture soil.</title>
        <authorList>
            <person name="Kant R."/>
            <person name="van Passel M.W."/>
            <person name="Sangwan P."/>
            <person name="Palva A."/>
            <person name="Lucas S."/>
            <person name="Copeland A."/>
            <person name="Lapidus A."/>
            <person name="Glavina Del Rio T."/>
            <person name="Dalin E."/>
            <person name="Tice H."/>
            <person name="Bruce D."/>
            <person name="Goodwin L."/>
            <person name="Pitluck S."/>
            <person name="Chertkov O."/>
            <person name="Larimer F.W."/>
            <person name="Land M.L."/>
            <person name="Hauser L."/>
            <person name="Brettin T.S."/>
            <person name="Detter J.C."/>
            <person name="Han S."/>
            <person name="de Vos W.M."/>
            <person name="Janssen P.H."/>
            <person name="Smidt H."/>
        </authorList>
    </citation>
    <scope>NUCLEOTIDE SEQUENCE [LARGE SCALE GENOMIC DNA]</scope>
    <source>
        <strain evidence="2 3">Ellin514</strain>
    </source>
</reference>
<comment type="caution">
    <text evidence="2">The sequence shown here is derived from an EMBL/GenBank/DDBJ whole genome shotgun (WGS) entry which is preliminary data.</text>
</comment>
<dbReference type="AlphaFoldDB" id="B9XMM8"/>
<dbReference type="EMBL" id="ABOX02000035">
    <property type="protein sequence ID" value="EEF58927.1"/>
    <property type="molecule type" value="Genomic_DNA"/>
</dbReference>
<keyword evidence="3" id="KW-1185">Reference proteome</keyword>
<dbReference type="RefSeq" id="WP_007417067.1">
    <property type="nucleotide sequence ID" value="NZ_ABOX02000035.1"/>
</dbReference>
<evidence type="ECO:0000313" key="3">
    <source>
        <dbReference type="Proteomes" id="UP000003688"/>
    </source>
</evidence>
<gene>
    <name evidence="2" type="ORF">Cflav_PD2929</name>
</gene>
<proteinExistence type="predicted"/>
<dbReference type="Gene3D" id="3.90.930.1">
    <property type="match status" value="1"/>
</dbReference>
<protein>
    <recommendedName>
        <fullName evidence="4">MORN variant repeat protein</fullName>
    </recommendedName>
</protein>
<evidence type="ECO:0000313" key="2">
    <source>
        <dbReference type="EMBL" id="EEF58927.1"/>
    </source>
</evidence>
<evidence type="ECO:0000256" key="1">
    <source>
        <dbReference type="SAM" id="SignalP"/>
    </source>
</evidence>
<sequence length="140" mass="16080" precursor="true">MNKLPICILVTALVSQSALAISQADTEERNDIRYAKNEQAPLEGMLEHYFEDGRIWEIYYYKQGKMNGEGIVFNRSGHLASRANYRNGKIHGKSTHWTDAGLKQWEQFYSDGELLETVFFDPAGKVTKREVQHATEKPKK</sequence>
<dbReference type="Pfam" id="PF07661">
    <property type="entry name" value="MORN_2"/>
    <property type="match status" value="2"/>
</dbReference>
<dbReference type="OrthoDB" id="1467310at2"/>
<organism evidence="2 3">
    <name type="scientific">Pedosphaera parvula (strain Ellin514)</name>
    <dbReference type="NCBI Taxonomy" id="320771"/>
    <lineage>
        <taxon>Bacteria</taxon>
        <taxon>Pseudomonadati</taxon>
        <taxon>Verrucomicrobiota</taxon>
        <taxon>Pedosphaerae</taxon>
        <taxon>Pedosphaerales</taxon>
        <taxon>Pedosphaeraceae</taxon>
        <taxon>Pedosphaera</taxon>
    </lineage>
</organism>
<keyword evidence="1" id="KW-0732">Signal</keyword>
<feature type="chain" id="PRO_5002894950" description="MORN variant repeat protein" evidence="1">
    <location>
        <begin position="21"/>
        <end position="140"/>
    </location>
</feature>
<dbReference type="SUPFAM" id="SSF82185">
    <property type="entry name" value="Histone H3 K4-specific methyltransferase SET7/9 N-terminal domain"/>
    <property type="match status" value="1"/>
</dbReference>
<dbReference type="InterPro" id="IPR011652">
    <property type="entry name" value="MORN_2"/>
</dbReference>